<keyword evidence="2 9" id="KW-0813">Transport</keyword>
<comment type="subcellular location">
    <subcellularLocation>
        <location evidence="1 9">Cell inner membrane</location>
        <topology evidence="1 9">Multi-pass membrane protein</topology>
    </subcellularLocation>
</comment>
<evidence type="ECO:0000256" key="1">
    <source>
        <dbReference type="ARBA" id="ARBA00004429"/>
    </source>
</evidence>
<protein>
    <recommendedName>
        <fullName evidence="9">TRAP transporter small permease protein</fullName>
    </recommendedName>
</protein>
<dbReference type="GO" id="GO:0022857">
    <property type="term" value="F:transmembrane transporter activity"/>
    <property type="evidence" value="ECO:0007669"/>
    <property type="project" value="UniProtKB-UniRule"/>
</dbReference>
<evidence type="ECO:0000256" key="9">
    <source>
        <dbReference type="RuleBase" id="RU369079"/>
    </source>
</evidence>
<dbReference type="PANTHER" id="PTHR35011">
    <property type="entry name" value="2,3-DIKETO-L-GULONATE TRAP TRANSPORTER SMALL PERMEASE PROTEIN YIAM"/>
    <property type="match status" value="1"/>
</dbReference>
<feature type="domain" description="Tripartite ATP-independent periplasmic transporters DctQ component" evidence="10">
    <location>
        <begin position="25"/>
        <end position="152"/>
    </location>
</feature>
<name>A0A285SXH4_9HYPH</name>
<dbReference type="InterPro" id="IPR007387">
    <property type="entry name" value="TRAP_DctQ"/>
</dbReference>
<keyword evidence="12" id="KW-1185">Reference proteome</keyword>
<proteinExistence type="inferred from homology"/>
<evidence type="ECO:0000259" key="10">
    <source>
        <dbReference type="Pfam" id="PF04290"/>
    </source>
</evidence>
<feature type="transmembrane region" description="Helical" evidence="9">
    <location>
        <begin position="128"/>
        <end position="148"/>
    </location>
</feature>
<dbReference type="PANTHER" id="PTHR35011:SF2">
    <property type="entry name" value="2,3-DIKETO-L-GULONATE TRAP TRANSPORTER SMALL PERMEASE PROTEIN YIAM"/>
    <property type="match status" value="1"/>
</dbReference>
<keyword evidence="6 9" id="KW-1133">Transmembrane helix</keyword>
<accession>A0A285SXH4</accession>
<dbReference type="InterPro" id="IPR055348">
    <property type="entry name" value="DctQ"/>
</dbReference>
<organism evidence="11 12">
    <name type="scientific">Stappia indica</name>
    <dbReference type="NCBI Taxonomy" id="538381"/>
    <lineage>
        <taxon>Bacteria</taxon>
        <taxon>Pseudomonadati</taxon>
        <taxon>Pseudomonadota</taxon>
        <taxon>Alphaproteobacteria</taxon>
        <taxon>Hyphomicrobiales</taxon>
        <taxon>Stappiaceae</taxon>
        <taxon>Stappia</taxon>
    </lineage>
</organism>
<evidence type="ECO:0000256" key="6">
    <source>
        <dbReference type="ARBA" id="ARBA00022989"/>
    </source>
</evidence>
<evidence type="ECO:0000313" key="12">
    <source>
        <dbReference type="Proteomes" id="UP000219331"/>
    </source>
</evidence>
<dbReference type="EMBL" id="OBML01000007">
    <property type="protein sequence ID" value="SOC13372.1"/>
    <property type="molecule type" value="Genomic_DNA"/>
</dbReference>
<evidence type="ECO:0000313" key="11">
    <source>
        <dbReference type="EMBL" id="SOC13372.1"/>
    </source>
</evidence>
<dbReference type="STRING" id="538381.GCA_001696535_03670"/>
<keyword evidence="5 9" id="KW-0812">Transmembrane</keyword>
<feature type="transmembrane region" description="Helical" evidence="9">
    <location>
        <begin position="48"/>
        <end position="68"/>
    </location>
</feature>
<dbReference type="AlphaFoldDB" id="A0A285SXH4"/>
<dbReference type="OrthoDB" id="4964541at2"/>
<evidence type="ECO:0000256" key="2">
    <source>
        <dbReference type="ARBA" id="ARBA00022448"/>
    </source>
</evidence>
<dbReference type="GO" id="GO:0015740">
    <property type="term" value="P:C4-dicarboxylate transport"/>
    <property type="evidence" value="ECO:0007669"/>
    <property type="project" value="TreeGrafter"/>
</dbReference>
<dbReference type="GO" id="GO:0005886">
    <property type="term" value="C:plasma membrane"/>
    <property type="evidence" value="ECO:0007669"/>
    <property type="project" value="UniProtKB-SubCell"/>
</dbReference>
<evidence type="ECO:0000256" key="4">
    <source>
        <dbReference type="ARBA" id="ARBA00022519"/>
    </source>
</evidence>
<feature type="transmembrane region" description="Helical" evidence="9">
    <location>
        <begin position="16"/>
        <end position="36"/>
    </location>
</feature>
<feature type="transmembrane region" description="Helical" evidence="9">
    <location>
        <begin position="88"/>
        <end position="107"/>
    </location>
</feature>
<evidence type="ECO:0000256" key="8">
    <source>
        <dbReference type="ARBA" id="ARBA00038436"/>
    </source>
</evidence>
<comment type="subunit">
    <text evidence="9">The complex comprises the extracytoplasmic solute receptor protein and the two transmembrane proteins.</text>
</comment>
<keyword evidence="3" id="KW-1003">Cell membrane</keyword>
<comment type="similarity">
    <text evidence="8 9">Belongs to the TRAP transporter small permease family.</text>
</comment>
<evidence type="ECO:0000256" key="3">
    <source>
        <dbReference type="ARBA" id="ARBA00022475"/>
    </source>
</evidence>
<evidence type="ECO:0000256" key="7">
    <source>
        <dbReference type="ARBA" id="ARBA00023136"/>
    </source>
</evidence>
<dbReference type="Proteomes" id="UP000219331">
    <property type="component" value="Unassembled WGS sequence"/>
</dbReference>
<reference evidence="11 12" key="1">
    <citation type="submission" date="2017-08" db="EMBL/GenBank/DDBJ databases">
        <authorList>
            <person name="de Groot N.N."/>
        </authorList>
    </citation>
    <scope>NUCLEOTIDE SEQUENCE [LARGE SCALE GENOMIC DNA]</scope>
    <source>
        <strain evidence="11 12">USBA 352</strain>
    </source>
</reference>
<evidence type="ECO:0000256" key="5">
    <source>
        <dbReference type="ARBA" id="ARBA00022692"/>
    </source>
</evidence>
<gene>
    <name evidence="11" type="ORF">SAMN05421512_107148</name>
</gene>
<keyword evidence="7 9" id="KW-0472">Membrane</keyword>
<sequence length="169" mass="18642">MITWLNRLVDVIENTLVSGLILTATLVAIAQVIARYVFNNSLYWSEEVVLYAFITMSFLTMGMGVRYASHISVEAIYAFVPEKMVRPLQIGAACLGLIFAGVVLWYGSKLVINTSRMGQLSPALRIPVGYIYSVIPFAAGLMITRYLLVLQELVSGRAYTPPAVDIKTS</sequence>
<keyword evidence="4 9" id="KW-0997">Cell inner membrane</keyword>
<comment type="function">
    <text evidence="9">Part of the tripartite ATP-independent periplasmic (TRAP) transport system.</text>
</comment>
<dbReference type="RefSeq" id="WP_097175346.1">
    <property type="nucleotide sequence ID" value="NZ_OBML01000007.1"/>
</dbReference>
<dbReference type="Pfam" id="PF04290">
    <property type="entry name" value="DctQ"/>
    <property type="match status" value="1"/>
</dbReference>